<feature type="region of interest" description="Disordered" evidence="1">
    <location>
        <begin position="1"/>
        <end position="75"/>
    </location>
</feature>
<comment type="caution">
    <text evidence="2">The sequence shown here is derived from an EMBL/GenBank/DDBJ whole genome shotgun (WGS) entry which is preliminary data.</text>
</comment>
<keyword evidence="3" id="KW-1185">Reference proteome</keyword>
<protein>
    <submittedName>
        <fullName evidence="2">Uncharacterized protein</fullName>
    </submittedName>
</protein>
<name>A0ABP7AKF6_9ACTN</name>
<evidence type="ECO:0000313" key="2">
    <source>
        <dbReference type="EMBL" id="GAA3634240.1"/>
    </source>
</evidence>
<evidence type="ECO:0000256" key="1">
    <source>
        <dbReference type="SAM" id="MobiDB-lite"/>
    </source>
</evidence>
<organism evidence="2 3">
    <name type="scientific">Microlunatus ginsengisoli</name>
    <dbReference type="NCBI Taxonomy" id="363863"/>
    <lineage>
        <taxon>Bacteria</taxon>
        <taxon>Bacillati</taxon>
        <taxon>Actinomycetota</taxon>
        <taxon>Actinomycetes</taxon>
        <taxon>Propionibacteriales</taxon>
        <taxon>Propionibacteriaceae</taxon>
        <taxon>Microlunatus</taxon>
    </lineage>
</organism>
<feature type="compositionally biased region" description="Basic and acidic residues" evidence="1">
    <location>
        <begin position="1"/>
        <end position="14"/>
    </location>
</feature>
<gene>
    <name evidence="2" type="ORF">GCM10022236_40990</name>
</gene>
<feature type="compositionally biased region" description="Basic and acidic residues" evidence="1">
    <location>
        <begin position="116"/>
        <end position="137"/>
    </location>
</feature>
<proteinExistence type="predicted"/>
<feature type="region of interest" description="Disordered" evidence="1">
    <location>
        <begin position="101"/>
        <end position="154"/>
    </location>
</feature>
<dbReference type="Proteomes" id="UP001501490">
    <property type="component" value="Unassembled WGS sequence"/>
</dbReference>
<dbReference type="EMBL" id="BAABAB010000035">
    <property type="protein sequence ID" value="GAA3634240.1"/>
    <property type="molecule type" value="Genomic_DNA"/>
</dbReference>
<accession>A0ABP7AKF6</accession>
<reference evidence="3" key="1">
    <citation type="journal article" date="2019" name="Int. J. Syst. Evol. Microbiol.">
        <title>The Global Catalogue of Microorganisms (GCM) 10K type strain sequencing project: providing services to taxonomists for standard genome sequencing and annotation.</title>
        <authorList>
            <consortium name="The Broad Institute Genomics Platform"/>
            <consortium name="The Broad Institute Genome Sequencing Center for Infectious Disease"/>
            <person name="Wu L."/>
            <person name="Ma J."/>
        </authorList>
    </citation>
    <scope>NUCLEOTIDE SEQUENCE [LARGE SCALE GENOMIC DNA]</scope>
    <source>
        <strain evidence="3">JCM 16929</strain>
    </source>
</reference>
<evidence type="ECO:0000313" key="3">
    <source>
        <dbReference type="Proteomes" id="UP001501490"/>
    </source>
</evidence>
<sequence length="154" mass="16292">MSSDRRVSGDDRCAARSGFEQHQPDGLSQRGHDHRVGAAVGVGKFGRGSAAGEGGRESGEPCMQTASFRTVADEGEMPREPALLCGTEHVGQQVEILLRCEPSDTDDVRQAIGNARPDRDGAGRRRRAEGVDIDARRPQSGSDPEPGESPLTGG</sequence>
<feature type="compositionally biased region" description="Gly residues" evidence="1">
    <location>
        <begin position="43"/>
        <end position="53"/>
    </location>
</feature>